<keyword evidence="4" id="KW-1185">Reference proteome</keyword>
<dbReference type="PANTHER" id="PTHR30466:SF1">
    <property type="entry name" value="FMN REDUCTASE (NADH) RUTF"/>
    <property type="match status" value="1"/>
</dbReference>
<dbReference type="Gene3D" id="2.30.110.10">
    <property type="entry name" value="Electron Transport, Fmn-binding Protein, Chain A"/>
    <property type="match status" value="1"/>
</dbReference>
<dbReference type="Pfam" id="PF01613">
    <property type="entry name" value="Flavin_Reduct"/>
    <property type="match status" value="1"/>
</dbReference>
<accession>A0A3B0BYK8</accession>
<dbReference type="SUPFAM" id="SSF50475">
    <property type="entry name" value="FMN-binding split barrel"/>
    <property type="match status" value="1"/>
</dbReference>
<dbReference type="Proteomes" id="UP000270343">
    <property type="component" value="Unassembled WGS sequence"/>
</dbReference>
<sequence length="167" mass="17514">MTTESLLPARPTVSDDAFRHAMARLPTGVAVVTAQGPGGPVGCTVNAVMSLSLRPPALLVSLAAASRTLEQILDSGSFAVSVLSWDARHLARQFATGTAAQRFDGVSWQPQHGVPVLTAASVAAVCDVSDTAHMFDHTLVAGTVTWTRADERTPTVLYGNGQYEVGR</sequence>
<comment type="caution">
    <text evidence="3">The sequence shown here is derived from an EMBL/GenBank/DDBJ whole genome shotgun (WGS) entry which is preliminary data.</text>
</comment>
<dbReference type="RefSeq" id="WP_120753135.1">
    <property type="nucleotide sequence ID" value="NZ_JBFADQ010000006.1"/>
</dbReference>
<feature type="domain" description="Flavin reductase like" evidence="2">
    <location>
        <begin position="22"/>
        <end position="165"/>
    </location>
</feature>
<proteinExistence type="predicted"/>
<dbReference type="InterPro" id="IPR002563">
    <property type="entry name" value="Flavin_Rdtase-like_dom"/>
</dbReference>
<evidence type="ECO:0000313" key="3">
    <source>
        <dbReference type="EMBL" id="RKN77521.1"/>
    </source>
</evidence>
<dbReference type="InterPro" id="IPR050268">
    <property type="entry name" value="NADH-dep_flavin_reductase"/>
</dbReference>
<dbReference type="SMART" id="SM00903">
    <property type="entry name" value="Flavin_Reduct"/>
    <property type="match status" value="1"/>
</dbReference>
<dbReference type="GO" id="GO:0010181">
    <property type="term" value="F:FMN binding"/>
    <property type="evidence" value="ECO:0007669"/>
    <property type="project" value="InterPro"/>
</dbReference>
<evidence type="ECO:0000259" key="2">
    <source>
        <dbReference type="SMART" id="SM00903"/>
    </source>
</evidence>
<keyword evidence="1" id="KW-0560">Oxidoreductase</keyword>
<dbReference type="InterPro" id="IPR012349">
    <property type="entry name" value="Split_barrel_FMN-bd"/>
</dbReference>
<name>A0A3B0BYK8_9ACTN</name>
<dbReference type="GO" id="GO:0042602">
    <property type="term" value="F:riboflavin reductase (NADPH) activity"/>
    <property type="evidence" value="ECO:0007669"/>
    <property type="project" value="TreeGrafter"/>
</dbReference>
<organism evidence="3 4">
    <name type="scientific">Streptomyces klenkii</name>
    <dbReference type="NCBI Taxonomy" id="1420899"/>
    <lineage>
        <taxon>Bacteria</taxon>
        <taxon>Bacillati</taxon>
        <taxon>Actinomycetota</taxon>
        <taxon>Actinomycetes</taxon>
        <taxon>Kitasatosporales</taxon>
        <taxon>Streptomycetaceae</taxon>
        <taxon>Streptomyces</taxon>
    </lineage>
</organism>
<dbReference type="OrthoDB" id="9792858at2"/>
<dbReference type="GO" id="GO:0006208">
    <property type="term" value="P:pyrimidine nucleobase catabolic process"/>
    <property type="evidence" value="ECO:0007669"/>
    <property type="project" value="TreeGrafter"/>
</dbReference>
<gene>
    <name evidence="3" type="ORF">D7231_02030</name>
</gene>
<reference evidence="3 4" key="1">
    <citation type="journal article" date="2015" name="Antonie Van Leeuwenhoek">
        <title>Streptomyces klenkii sp. nov., isolated from deep marine sediment.</title>
        <authorList>
            <person name="Veyisoglu A."/>
            <person name="Sahin N."/>
        </authorList>
    </citation>
    <scope>NUCLEOTIDE SEQUENCE [LARGE SCALE GENOMIC DNA]</scope>
    <source>
        <strain evidence="3 4">KCTC 29202</strain>
    </source>
</reference>
<dbReference type="PANTHER" id="PTHR30466">
    <property type="entry name" value="FLAVIN REDUCTASE"/>
    <property type="match status" value="1"/>
</dbReference>
<dbReference type="AlphaFoldDB" id="A0A3B0BYK8"/>
<evidence type="ECO:0000256" key="1">
    <source>
        <dbReference type="ARBA" id="ARBA00023002"/>
    </source>
</evidence>
<protein>
    <submittedName>
        <fullName evidence="3">Flavin reductase</fullName>
    </submittedName>
</protein>
<dbReference type="EMBL" id="RBAM01000001">
    <property type="protein sequence ID" value="RKN77521.1"/>
    <property type="molecule type" value="Genomic_DNA"/>
</dbReference>
<evidence type="ECO:0000313" key="4">
    <source>
        <dbReference type="Proteomes" id="UP000270343"/>
    </source>
</evidence>